<name>A7NHT6_ROSCS</name>
<dbReference type="EMBL" id="CP000804">
    <property type="protein sequence ID" value="ABU57033.1"/>
    <property type="molecule type" value="Genomic_DNA"/>
</dbReference>
<evidence type="ECO:0000256" key="2">
    <source>
        <dbReference type="SAM" id="MobiDB-lite"/>
    </source>
</evidence>
<accession>A7NHT6</accession>
<feature type="compositionally biased region" description="Low complexity" evidence="2">
    <location>
        <begin position="45"/>
        <end position="58"/>
    </location>
</feature>
<dbReference type="InterPro" id="IPR036761">
    <property type="entry name" value="TTHA0802/YceI-like_sf"/>
</dbReference>
<dbReference type="Proteomes" id="UP000000263">
    <property type="component" value="Chromosome"/>
</dbReference>
<dbReference type="RefSeq" id="WP_012119463.1">
    <property type="nucleotide sequence ID" value="NC_009767.1"/>
</dbReference>
<dbReference type="STRING" id="383372.Rcas_0918"/>
<protein>
    <submittedName>
        <fullName evidence="4">YceI family protein</fullName>
    </submittedName>
</protein>
<dbReference type="SMART" id="SM00867">
    <property type="entry name" value="YceI"/>
    <property type="match status" value="1"/>
</dbReference>
<dbReference type="Gene3D" id="2.40.128.110">
    <property type="entry name" value="Lipid/polyisoprenoid-binding, YceI-like"/>
    <property type="match status" value="1"/>
</dbReference>
<organism evidence="4 5">
    <name type="scientific">Roseiflexus castenholzii (strain DSM 13941 / HLO8)</name>
    <dbReference type="NCBI Taxonomy" id="383372"/>
    <lineage>
        <taxon>Bacteria</taxon>
        <taxon>Bacillati</taxon>
        <taxon>Chloroflexota</taxon>
        <taxon>Chloroflexia</taxon>
        <taxon>Chloroflexales</taxon>
        <taxon>Roseiflexineae</taxon>
        <taxon>Roseiflexaceae</taxon>
        <taxon>Roseiflexus</taxon>
    </lineage>
</organism>
<dbReference type="OrthoDB" id="155256at2"/>
<feature type="compositionally biased region" description="Low complexity" evidence="2">
    <location>
        <begin position="64"/>
        <end position="91"/>
    </location>
</feature>
<dbReference type="PANTHER" id="PTHR34406">
    <property type="entry name" value="PROTEIN YCEI"/>
    <property type="match status" value="1"/>
</dbReference>
<dbReference type="SUPFAM" id="SSF101874">
    <property type="entry name" value="YceI-like"/>
    <property type="match status" value="1"/>
</dbReference>
<evidence type="ECO:0000313" key="4">
    <source>
        <dbReference type="EMBL" id="ABU57033.1"/>
    </source>
</evidence>
<evidence type="ECO:0000313" key="5">
    <source>
        <dbReference type="Proteomes" id="UP000000263"/>
    </source>
</evidence>
<feature type="domain" description="Lipid/polyisoprenoid-binding YceI-like" evidence="3">
    <location>
        <begin position="99"/>
        <end position="271"/>
    </location>
</feature>
<evidence type="ECO:0000259" key="3">
    <source>
        <dbReference type="SMART" id="SM00867"/>
    </source>
</evidence>
<gene>
    <name evidence="4" type="ordered locus">Rcas_0918</name>
</gene>
<dbReference type="InterPro" id="IPR007372">
    <property type="entry name" value="Lipid/polyisoprenoid-bd_YceI"/>
</dbReference>
<comment type="similarity">
    <text evidence="1">Belongs to the UPF0312 family.</text>
</comment>
<sequence length="275" mass="28947">MNRNRLFLGAAAALIVLIAGFWIFDSVLGDTQPASGPMTAIPINAQPTSAPEPTTAPADPAPATPTETAPVATASPAPVAPTEAPTAPPAGVAPNQVIRYQIVADESKVSFRIAEDLRGQRIEAIGTTNQVAGEFAINPSDLTTAQIGVIQVNARTFATDSGNRDRAIRNFILNTDQYEFITFTPTAIEGLSGSGALNEPFTFTIRGDLTIRDITRPVAFEATVRAESAERLVGVATTTVKRSDYNLQIPSVPFVANVSDDVVLTIEFVALAAAQ</sequence>
<keyword evidence="5" id="KW-1185">Reference proteome</keyword>
<proteinExistence type="inferred from homology"/>
<dbReference type="KEGG" id="rca:Rcas_0918"/>
<evidence type="ECO:0000256" key="1">
    <source>
        <dbReference type="ARBA" id="ARBA00008812"/>
    </source>
</evidence>
<dbReference type="Pfam" id="PF04264">
    <property type="entry name" value="YceI"/>
    <property type="match status" value="1"/>
</dbReference>
<feature type="region of interest" description="Disordered" evidence="2">
    <location>
        <begin position="38"/>
        <end position="91"/>
    </location>
</feature>
<dbReference type="eggNOG" id="COG2353">
    <property type="taxonomic scope" value="Bacteria"/>
</dbReference>
<dbReference type="PANTHER" id="PTHR34406:SF1">
    <property type="entry name" value="PROTEIN YCEI"/>
    <property type="match status" value="1"/>
</dbReference>
<dbReference type="HOGENOM" id="CLU_1128189_0_0_0"/>
<dbReference type="AlphaFoldDB" id="A7NHT6"/>
<reference evidence="4 5" key="1">
    <citation type="submission" date="2007-08" db="EMBL/GenBank/DDBJ databases">
        <title>Complete sequence of Roseiflexus castenholzii DSM 13941.</title>
        <authorList>
            <consortium name="US DOE Joint Genome Institute"/>
            <person name="Copeland A."/>
            <person name="Lucas S."/>
            <person name="Lapidus A."/>
            <person name="Barry K."/>
            <person name="Glavina del Rio T."/>
            <person name="Dalin E."/>
            <person name="Tice H."/>
            <person name="Pitluck S."/>
            <person name="Thompson L.S."/>
            <person name="Brettin T."/>
            <person name="Bruce D."/>
            <person name="Detter J.C."/>
            <person name="Han C."/>
            <person name="Tapia R."/>
            <person name="Schmutz J."/>
            <person name="Larimer F."/>
            <person name="Land M."/>
            <person name="Hauser L."/>
            <person name="Kyrpides N."/>
            <person name="Mikhailova N."/>
            <person name="Bryant D.A."/>
            <person name="Hanada S."/>
            <person name="Tsukatani Y."/>
            <person name="Richardson P."/>
        </authorList>
    </citation>
    <scope>NUCLEOTIDE SEQUENCE [LARGE SCALE GENOMIC DNA]</scope>
    <source>
        <strain evidence="5">DSM 13941 / HLO8</strain>
    </source>
</reference>